<dbReference type="Gene3D" id="1.10.287.1490">
    <property type="match status" value="2"/>
</dbReference>
<accession>A0A6J4P7E6</accession>
<protein>
    <submittedName>
        <fullName evidence="2">Uncharacterized protein</fullName>
    </submittedName>
</protein>
<gene>
    <name evidence="2" type="ORF">AVDCRST_MAG84-6317</name>
</gene>
<proteinExistence type="predicted"/>
<sequence length="580" mass="66155">MLYLAEVQKQRSGFGLGGGKAELKLLACQRGEHNWSAVPGDDAIPVEEANKFNDGTLVLVELSASKQVQRIQEAARQLVSILQNFSRLQDKFKDKEEEIEQWKASLTFSSQELNRREMEMQAREEQLAQMEDELERLEAQRSEIENTRDEANRLREEVDRSRQEIETAWEQLRGEQQRVAQQQSQVPQGAVVDQQQTQRIQELMQKLGGAIASAQGVREQLNQSFGAVGAQQAILDQHWQQLEQKHSIAQQQQEEVDRQNQSLQNRWQEWYQSQDALAGARADLKGQQSTLSAKQDQAQSVSLQVRAVEDLYQQLSGLASASGAAGTPQKVDVSSLEKMPIDELQGLVQHLQQDLEKVFRFVNDQEEELTLQRETIEELQGKIQAASEYDRMALENEMADELESYQMLNETLVGQRLRLQEREDVLKQHQAVLWRRLGTANAPKQGGDMELGPIVAQLNTQRQQQSQELQRLENEIQQVREAISQMEANVNRQNGEGEAKRYELKQFEQNLFNQKGAVAELWGRVNVYQEMLQPVQDNLNALRQKLEAVGGELDRVQQTGEEQDRVVSDLRQVLSGLITG</sequence>
<feature type="coiled-coil region" evidence="1">
    <location>
        <begin position="71"/>
        <end position="171"/>
    </location>
</feature>
<dbReference type="NCBIfam" id="NF038350">
    <property type="entry name" value="taxis_HmpF"/>
    <property type="match status" value="1"/>
</dbReference>
<dbReference type="InterPro" id="IPR047813">
    <property type="entry name" value="HmpF"/>
</dbReference>
<evidence type="ECO:0000256" key="1">
    <source>
        <dbReference type="SAM" id="Coils"/>
    </source>
</evidence>
<organism evidence="2">
    <name type="scientific">uncultured Microcoleus sp</name>
    <dbReference type="NCBI Taxonomy" id="259945"/>
    <lineage>
        <taxon>Bacteria</taxon>
        <taxon>Bacillati</taxon>
        <taxon>Cyanobacteriota</taxon>
        <taxon>Cyanophyceae</taxon>
        <taxon>Oscillatoriophycideae</taxon>
        <taxon>Oscillatoriales</taxon>
        <taxon>Microcoleaceae</taxon>
        <taxon>Microcoleus</taxon>
        <taxon>environmental samples</taxon>
    </lineage>
</organism>
<name>A0A6J4P7E6_9CYAN</name>
<evidence type="ECO:0000313" key="2">
    <source>
        <dbReference type="EMBL" id="CAA9404753.1"/>
    </source>
</evidence>
<feature type="coiled-coil region" evidence="1">
    <location>
        <begin position="362"/>
        <end position="411"/>
    </location>
</feature>
<keyword evidence="1" id="KW-0175">Coiled coil</keyword>
<dbReference type="AlphaFoldDB" id="A0A6J4P7E6"/>
<feature type="coiled-coil region" evidence="1">
    <location>
        <begin position="455"/>
        <end position="496"/>
    </location>
</feature>
<reference evidence="2" key="1">
    <citation type="submission" date="2020-02" db="EMBL/GenBank/DDBJ databases">
        <authorList>
            <person name="Meier V. D."/>
        </authorList>
    </citation>
    <scope>NUCLEOTIDE SEQUENCE</scope>
    <source>
        <strain evidence="2">AVDCRST_MAG84</strain>
    </source>
</reference>
<dbReference type="EMBL" id="CADCTZ010001555">
    <property type="protein sequence ID" value="CAA9404753.1"/>
    <property type="molecule type" value="Genomic_DNA"/>
</dbReference>